<comment type="caution">
    <text evidence="3">The sequence shown here is derived from an EMBL/GenBank/DDBJ whole genome shotgun (WGS) entry which is preliminary data.</text>
</comment>
<name>A0A6A9UX24_9ACTN</name>
<keyword evidence="2" id="KW-0175">Coiled coil</keyword>
<keyword evidence="4" id="KW-1185">Reference proteome</keyword>
<dbReference type="Gene3D" id="3.30.70.1880">
    <property type="entry name" value="Protein of unknown function DUF881"/>
    <property type="match status" value="1"/>
</dbReference>
<dbReference type="PANTHER" id="PTHR37313:SF1">
    <property type="entry name" value="UPF0749 PROTEIN RV1823"/>
    <property type="match status" value="1"/>
</dbReference>
<dbReference type="GO" id="GO:0005886">
    <property type="term" value="C:plasma membrane"/>
    <property type="evidence" value="ECO:0007669"/>
    <property type="project" value="TreeGrafter"/>
</dbReference>
<evidence type="ECO:0000256" key="2">
    <source>
        <dbReference type="SAM" id="Coils"/>
    </source>
</evidence>
<proteinExistence type="inferred from homology"/>
<evidence type="ECO:0000313" key="3">
    <source>
        <dbReference type="EMBL" id="MVA75787.1"/>
    </source>
</evidence>
<reference evidence="3 4" key="1">
    <citation type="submission" date="2019-12" db="EMBL/GenBank/DDBJ databases">
        <title>Auraticoccus cholistani sp. nov., an actinomycete isolated from soil of Cholistan desert.</title>
        <authorList>
            <person name="Cheema M.T."/>
        </authorList>
    </citation>
    <scope>NUCLEOTIDE SEQUENCE [LARGE SCALE GENOMIC DNA]</scope>
    <source>
        <strain evidence="3 4">F435</strain>
    </source>
</reference>
<evidence type="ECO:0000256" key="1">
    <source>
        <dbReference type="ARBA" id="ARBA00009108"/>
    </source>
</evidence>
<sequence>MDLLNQILAEPLDPDYARVAARPGPRPRMRLALLGVAVACGVMFAAGSVQSTRSAPALAVEREQLLARVADQQAQQESLREQISATTAEVARLRDESLGQDTSARALQSAIAAAEADAAAVAVTGPGMVVVVDDAPGSTGPDDGRIIDVDLQMLVNGLWSSGAEAVSINGYRLSALTAIRGAGDAITVDYRSLTTPYRVEAIGDPGQLPSRFAESTGGQWWTFVRQNYDVDVDISVADELQLAADPTLALRRARLAGSGPS</sequence>
<organism evidence="3 4">
    <name type="scientific">Auraticoccus cholistanensis</name>
    <dbReference type="NCBI Taxonomy" id="2656650"/>
    <lineage>
        <taxon>Bacteria</taxon>
        <taxon>Bacillati</taxon>
        <taxon>Actinomycetota</taxon>
        <taxon>Actinomycetes</taxon>
        <taxon>Propionibacteriales</taxon>
        <taxon>Propionibacteriaceae</taxon>
        <taxon>Auraticoccus</taxon>
    </lineage>
</organism>
<gene>
    <name evidence="3" type="ORF">GC722_07095</name>
</gene>
<dbReference type="PANTHER" id="PTHR37313">
    <property type="entry name" value="UPF0749 PROTEIN RV1825"/>
    <property type="match status" value="1"/>
</dbReference>
<dbReference type="InterPro" id="IPR010273">
    <property type="entry name" value="DUF881"/>
</dbReference>
<dbReference type="Pfam" id="PF05949">
    <property type="entry name" value="DUF881"/>
    <property type="match status" value="1"/>
</dbReference>
<evidence type="ECO:0000313" key="4">
    <source>
        <dbReference type="Proteomes" id="UP000435304"/>
    </source>
</evidence>
<feature type="coiled-coil region" evidence="2">
    <location>
        <begin position="62"/>
        <end position="96"/>
    </location>
</feature>
<dbReference type="Proteomes" id="UP000435304">
    <property type="component" value="Unassembled WGS sequence"/>
</dbReference>
<dbReference type="AlphaFoldDB" id="A0A6A9UX24"/>
<accession>A0A6A9UX24</accession>
<comment type="similarity">
    <text evidence="1">Belongs to the UPF0749 family.</text>
</comment>
<protein>
    <submittedName>
        <fullName evidence="3">DUF881 domain-containing protein</fullName>
    </submittedName>
</protein>
<dbReference type="EMBL" id="WPCU01000005">
    <property type="protein sequence ID" value="MVA75787.1"/>
    <property type="molecule type" value="Genomic_DNA"/>
</dbReference>